<feature type="region of interest" description="Disordered" evidence="1">
    <location>
        <begin position="131"/>
        <end position="159"/>
    </location>
</feature>
<dbReference type="Proteomes" id="UP001162156">
    <property type="component" value="Unassembled WGS sequence"/>
</dbReference>
<gene>
    <name evidence="2" type="ORF">NQ314_003857</name>
</gene>
<name>A0AAV8ZNP2_9CUCU</name>
<evidence type="ECO:0000313" key="3">
    <source>
        <dbReference type="Proteomes" id="UP001162156"/>
    </source>
</evidence>
<feature type="region of interest" description="Disordered" evidence="1">
    <location>
        <begin position="61"/>
        <end position="113"/>
    </location>
</feature>
<protein>
    <submittedName>
        <fullName evidence="2">Uncharacterized protein</fullName>
    </submittedName>
</protein>
<feature type="compositionally biased region" description="Basic and acidic residues" evidence="1">
    <location>
        <begin position="79"/>
        <end position="113"/>
    </location>
</feature>
<proteinExistence type="predicted"/>
<organism evidence="2 3">
    <name type="scientific">Rhamnusium bicolor</name>
    <dbReference type="NCBI Taxonomy" id="1586634"/>
    <lineage>
        <taxon>Eukaryota</taxon>
        <taxon>Metazoa</taxon>
        <taxon>Ecdysozoa</taxon>
        <taxon>Arthropoda</taxon>
        <taxon>Hexapoda</taxon>
        <taxon>Insecta</taxon>
        <taxon>Pterygota</taxon>
        <taxon>Neoptera</taxon>
        <taxon>Endopterygota</taxon>
        <taxon>Coleoptera</taxon>
        <taxon>Polyphaga</taxon>
        <taxon>Cucujiformia</taxon>
        <taxon>Chrysomeloidea</taxon>
        <taxon>Cerambycidae</taxon>
        <taxon>Lepturinae</taxon>
        <taxon>Rhagiini</taxon>
        <taxon>Rhamnusium</taxon>
    </lineage>
</organism>
<reference evidence="2" key="1">
    <citation type="journal article" date="2023" name="Insect Mol. Biol.">
        <title>Genome sequencing provides insights into the evolution of gene families encoding plant cell wall-degrading enzymes in longhorned beetles.</title>
        <authorList>
            <person name="Shin N.R."/>
            <person name="Okamura Y."/>
            <person name="Kirsch R."/>
            <person name="Pauchet Y."/>
        </authorList>
    </citation>
    <scope>NUCLEOTIDE SEQUENCE</scope>
    <source>
        <strain evidence="2">RBIC_L_NR</strain>
    </source>
</reference>
<evidence type="ECO:0000313" key="2">
    <source>
        <dbReference type="EMBL" id="KAJ8965877.1"/>
    </source>
</evidence>
<feature type="region of interest" description="Disordered" evidence="1">
    <location>
        <begin position="1"/>
        <end position="28"/>
    </location>
</feature>
<feature type="compositionally biased region" description="Basic and acidic residues" evidence="1">
    <location>
        <begin position="61"/>
        <end position="71"/>
    </location>
</feature>
<dbReference type="EMBL" id="JANEYF010001134">
    <property type="protein sequence ID" value="KAJ8965877.1"/>
    <property type="molecule type" value="Genomic_DNA"/>
</dbReference>
<feature type="region of interest" description="Disordered" evidence="1">
    <location>
        <begin position="287"/>
        <end position="310"/>
    </location>
</feature>
<comment type="caution">
    <text evidence="2">The sequence shown here is derived from an EMBL/GenBank/DDBJ whole genome shotgun (WGS) entry which is preliminary data.</text>
</comment>
<sequence length="346" mass="39035">MNHIKDDILEKITPEVKDTDEPADKKDDILSEVLPIKSAVDGKDSKLTTEEAAAVTKSEVLDIKETKHVGDLSEPEQQLVKDHVAQSKDESSKSTSDTKLEDTIHEKQEKVPVDLSKKSIEEIKFEIKETMVSDPSDIKKEKSDISDEEKHTRKSEDIKDDILRKSANIITDATFTTTDVKSSLSKTDDQDLTPVSDKLTRAVADEKILEKEEQILEKPADDLRQTFETVSDLTEHIIFDKCDKPSSKVEVVDEKLPKDEEKCLEGITEACETVAEITKSVIFDKSEKHPTEIETMDEKKLKEKDSDKSTENLKSLTFDKCGISTELDEIDPNILEEEKTARKKVC</sequence>
<accession>A0AAV8ZNP2</accession>
<keyword evidence="3" id="KW-1185">Reference proteome</keyword>
<dbReference type="AlphaFoldDB" id="A0AAV8ZNP2"/>
<evidence type="ECO:0000256" key="1">
    <source>
        <dbReference type="SAM" id="MobiDB-lite"/>
    </source>
</evidence>